<gene>
    <name evidence="1" type="ORF">CR203_11930</name>
</gene>
<dbReference type="OrthoDB" id="92272at2"/>
<evidence type="ECO:0000313" key="1">
    <source>
        <dbReference type="EMBL" id="RKL67211.1"/>
    </source>
</evidence>
<protein>
    <submittedName>
        <fullName evidence="1">Uncharacterized protein</fullName>
    </submittedName>
</protein>
<dbReference type="AlphaFoldDB" id="A0A3A9K9V1"/>
<dbReference type="EMBL" id="PDOE01000004">
    <property type="protein sequence ID" value="RKL67211.1"/>
    <property type="molecule type" value="Genomic_DNA"/>
</dbReference>
<sequence>MKNQEIIEEIEQLVSRSEDFILVDMFLFNDQYPEIIHTPELARTFTEKLIGKKIENPYISITVLTVLQR</sequence>
<name>A0A3A9K9V1_9BACI</name>
<keyword evidence="2" id="KW-1185">Reference proteome</keyword>
<reference evidence="1 2" key="1">
    <citation type="submission" date="2017-10" db="EMBL/GenBank/DDBJ databases">
        <title>Bacillus sp. nov., a halophilic bacterium isolated from a Keqin Lake.</title>
        <authorList>
            <person name="Wang H."/>
        </authorList>
    </citation>
    <scope>NUCLEOTIDE SEQUENCE [LARGE SCALE GENOMIC DNA]</scope>
    <source>
        <strain evidence="1 2">KCTC 13187</strain>
    </source>
</reference>
<accession>A0A3A9K9V1</accession>
<organism evidence="1 2">
    <name type="scientific">Salipaludibacillus neizhouensis</name>
    <dbReference type="NCBI Taxonomy" id="885475"/>
    <lineage>
        <taxon>Bacteria</taxon>
        <taxon>Bacillati</taxon>
        <taxon>Bacillota</taxon>
        <taxon>Bacilli</taxon>
        <taxon>Bacillales</taxon>
        <taxon>Bacillaceae</taxon>
    </lineage>
</organism>
<dbReference type="RefSeq" id="WP_110937302.1">
    <property type="nucleotide sequence ID" value="NZ_KZ614146.1"/>
</dbReference>
<proteinExistence type="predicted"/>
<comment type="caution">
    <text evidence="1">The sequence shown here is derived from an EMBL/GenBank/DDBJ whole genome shotgun (WGS) entry which is preliminary data.</text>
</comment>
<evidence type="ECO:0000313" key="2">
    <source>
        <dbReference type="Proteomes" id="UP000281498"/>
    </source>
</evidence>
<dbReference type="Proteomes" id="UP000281498">
    <property type="component" value="Unassembled WGS sequence"/>
</dbReference>